<sequence>MNLVWLVNRLRSMSPAEVVWRVREQALRRLAKGRLDRWGRYEPSGSRAPQLPGLLASVQRAEPQLRSAIQAAAERILSGHFSALGVTWPKLCWDGGFPANVWRLDPVTGKNWPGADTFTFDIGYRHAKDYGDIKYAWEYQRLQFLQPVAAHYALTKDGRALAFIEAAIESWFAHNPPYHGIGWNSGIELALRSISLLIVSSCCEADLSLDTQSRIRRILVSHLAWMRRFPSGYSSANNHLIAECAAEFLVALCMPELPISALTLEKAGRTLELEADKQILRDGVGAEQSPTYGAFTAEFLLLCAEMARRANRPLDGNVDKSLARFAKFISWVTLPDATTPQIGDDDEGRVITLTEGENCYPASVSACIWGYLGMEPEGVVPARNTLRDAIFSSQDAGGALPKGVRVFEAGGYSVFRGEIANRNAFLLFDHGPLGYLSIAAHGHADALAWILCLNDQPVLVDPGTYLYHSGGPWRDWFRGTAAHNTLRLGARDQSIISGPFNWSHKANARLLDWAGDGKPDFEASHDGYLEQFGVVHRRRLIIGPSSIRVKDRLVGERMPPLVEMSYQLAPNLRARIEDNAVLVWAEDDQLLRITFPDSGSLSIAEGEGPDRGGWVSRKFGTKTPAPRIIWTTTNFPAEAATEFHML</sequence>
<keyword evidence="4 7" id="KW-0456">Lyase</keyword>
<dbReference type="Proteomes" id="UP001169006">
    <property type="component" value="Unassembled WGS sequence"/>
</dbReference>
<evidence type="ECO:0000313" key="8">
    <source>
        <dbReference type="Proteomes" id="UP001169006"/>
    </source>
</evidence>
<dbReference type="EMBL" id="JAUKWQ010000003">
    <property type="protein sequence ID" value="MDO1582792.1"/>
    <property type="molecule type" value="Genomic_DNA"/>
</dbReference>
<evidence type="ECO:0000259" key="5">
    <source>
        <dbReference type="Pfam" id="PF07940"/>
    </source>
</evidence>
<feature type="domain" description="Heparin-sulfate lyase N-terminal" evidence="6">
    <location>
        <begin position="121"/>
        <end position="347"/>
    </location>
</feature>
<dbReference type="SUPFAM" id="SSF48230">
    <property type="entry name" value="Chondroitin AC/alginate lyase"/>
    <property type="match status" value="1"/>
</dbReference>
<evidence type="ECO:0000256" key="4">
    <source>
        <dbReference type="ARBA" id="ARBA00023239"/>
    </source>
</evidence>
<accession>A0ABT8SWI9</accession>
<evidence type="ECO:0000259" key="6">
    <source>
        <dbReference type="Pfam" id="PF16889"/>
    </source>
</evidence>
<evidence type="ECO:0000256" key="3">
    <source>
        <dbReference type="ARBA" id="ARBA00022764"/>
    </source>
</evidence>
<keyword evidence="8" id="KW-1185">Reference proteome</keyword>
<evidence type="ECO:0000313" key="7">
    <source>
        <dbReference type="EMBL" id="MDO1582792.1"/>
    </source>
</evidence>
<name>A0ABT8SWI9_9HYPH</name>
<feature type="domain" description="Heparinase II/III-like C-terminal" evidence="5">
    <location>
        <begin position="401"/>
        <end position="625"/>
    </location>
</feature>
<keyword evidence="3" id="KW-0574">Periplasm</keyword>
<dbReference type="Pfam" id="PF07940">
    <property type="entry name" value="Hepar_II_III_C"/>
    <property type="match status" value="1"/>
</dbReference>
<dbReference type="RefSeq" id="WP_302076962.1">
    <property type="nucleotide sequence ID" value="NZ_JAUKWQ010000003.1"/>
</dbReference>
<reference evidence="7" key="2">
    <citation type="submission" date="2023-07" db="EMBL/GenBank/DDBJ databases">
        <authorList>
            <person name="Sun H."/>
        </authorList>
    </citation>
    <scope>NUCLEOTIDE SEQUENCE</scope>
    <source>
        <strain evidence="7">05753</strain>
    </source>
</reference>
<dbReference type="InterPro" id="IPR008929">
    <property type="entry name" value="Chondroitin_lyas"/>
</dbReference>
<dbReference type="PANTHER" id="PTHR39210">
    <property type="entry name" value="HEPARIN-SULFATE LYASE"/>
    <property type="match status" value="1"/>
</dbReference>
<dbReference type="PANTHER" id="PTHR39210:SF1">
    <property type="entry name" value="HEPARIN-SULFATE LYASE"/>
    <property type="match status" value="1"/>
</dbReference>
<evidence type="ECO:0000256" key="1">
    <source>
        <dbReference type="ARBA" id="ARBA00004418"/>
    </source>
</evidence>
<dbReference type="InterPro" id="IPR012480">
    <property type="entry name" value="Hepar_II_III_C"/>
</dbReference>
<keyword evidence="2" id="KW-0732">Signal</keyword>
<organism evidence="7 8">
    <name type="scientific">Rhizobium oryzicola</name>
    <dbReference type="NCBI Taxonomy" id="1232668"/>
    <lineage>
        <taxon>Bacteria</taxon>
        <taxon>Pseudomonadati</taxon>
        <taxon>Pseudomonadota</taxon>
        <taxon>Alphaproteobacteria</taxon>
        <taxon>Hyphomicrobiales</taxon>
        <taxon>Rhizobiaceae</taxon>
        <taxon>Rhizobium/Agrobacterium group</taxon>
        <taxon>Rhizobium</taxon>
    </lineage>
</organism>
<reference evidence="7" key="1">
    <citation type="journal article" date="2015" name="Int. J. Syst. Evol. Microbiol.">
        <title>Rhizobium oryzicola sp. nov., potential plant-growth-promoting endophytic bacteria isolated from rice roots.</title>
        <authorList>
            <person name="Zhang X.X."/>
            <person name="Gao J.S."/>
            <person name="Cao Y.H."/>
            <person name="Sheirdil R.A."/>
            <person name="Wang X.C."/>
            <person name="Zhang L."/>
        </authorList>
    </citation>
    <scope>NUCLEOTIDE SEQUENCE</scope>
    <source>
        <strain evidence="7">05753</strain>
    </source>
</reference>
<protein>
    <submittedName>
        <fullName evidence="7">Alginate lyase family protein</fullName>
    </submittedName>
</protein>
<dbReference type="Gene3D" id="1.50.10.100">
    <property type="entry name" value="Chondroitin AC/alginate lyase"/>
    <property type="match status" value="1"/>
</dbReference>
<proteinExistence type="predicted"/>
<gene>
    <name evidence="7" type="ORF">Q2T52_11935</name>
</gene>
<comment type="caution">
    <text evidence="7">The sequence shown here is derived from an EMBL/GenBank/DDBJ whole genome shotgun (WGS) entry which is preliminary data.</text>
</comment>
<dbReference type="Gene3D" id="2.70.98.70">
    <property type="match status" value="1"/>
</dbReference>
<dbReference type="InterPro" id="IPR031680">
    <property type="entry name" value="Hepar_II_III_N"/>
</dbReference>
<evidence type="ECO:0000256" key="2">
    <source>
        <dbReference type="ARBA" id="ARBA00022729"/>
    </source>
</evidence>
<dbReference type="GO" id="GO:0016829">
    <property type="term" value="F:lyase activity"/>
    <property type="evidence" value="ECO:0007669"/>
    <property type="project" value="UniProtKB-KW"/>
</dbReference>
<dbReference type="Pfam" id="PF16889">
    <property type="entry name" value="Hepar_II_III_N"/>
    <property type="match status" value="1"/>
</dbReference>
<comment type="subcellular location">
    <subcellularLocation>
        <location evidence="1">Periplasm</location>
    </subcellularLocation>
</comment>